<dbReference type="EC" id="2.1.2.9" evidence="3 8"/>
<keyword evidence="6 8" id="KW-0648">Protein biosynthesis</keyword>
<dbReference type="Proteomes" id="UP001139408">
    <property type="component" value="Unassembled WGS sequence"/>
</dbReference>
<evidence type="ECO:0000313" key="11">
    <source>
        <dbReference type="EMBL" id="MCL1105128.1"/>
    </source>
</evidence>
<comment type="function">
    <text evidence="1 8">Attaches a formyl group to the free amino group of methionyl-tRNA(fMet). The formyl group appears to play a dual role in the initiator identity of N-formylmethionyl-tRNA by promoting its recognition by IF2 and preventing the misappropriation of this tRNA by the elongation apparatus.</text>
</comment>
<evidence type="ECO:0000256" key="6">
    <source>
        <dbReference type="ARBA" id="ARBA00022917"/>
    </source>
</evidence>
<dbReference type="SUPFAM" id="SSF53328">
    <property type="entry name" value="Formyltransferase"/>
    <property type="match status" value="1"/>
</dbReference>
<dbReference type="InterPro" id="IPR002376">
    <property type="entry name" value="Formyl_transf_N"/>
</dbReference>
<dbReference type="PROSITE" id="PS00373">
    <property type="entry name" value="GART"/>
    <property type="match status" value="1"/>
</dbReference>
<dbReference type="InterPro" id="IPR036477">
    <property type="entry name" value="Formyl_transf_N_sf"/>
</dbReference>
<keyword evidence="5 8" id="KW-0808">Transferase</keyword>
<reference evidence="11" key="1">
    <citation type="submission" date="2022-01" db="EMBL/GenBank/DDBJ databases">
        <title>Whole genome-based taxonomy of the Shewanellaceae.</title>
        <authorList>
            <person name="Martin-Rodriguez A.J."/>
        </authorList>
    </citation>
    <scope>NUCLEOTIDE SEQUENCE</scope>
    <source>
        <strain evidence="11">DSM 23803</strain>
    </source>
</reference>
<dbReference type="InterPro" id="IPR005794">
    <property type="entry name" value="Fmt"/>
</dbReference>
<dbReference type="Pfam" id="PF00551">
    <property type="entry name" value="Formyl_trans_N"/>
    <property type="match status" value="1"/>
</dbReference>
<dbReference type="FunFam" id="3.40.50.12230:FF:000001">
    <property type="entry name" value="Methionyl-tRNA formyltransferase"/>
    <property type="match status" value="1"/>
</dbReference>
<proteinExistence type="inferred from homology"/>
<dbReference type="GO" id="GO:0005829">
    <property type="term" value="C:cytosol"/>
    <property type="evidence" value="ECO:0007669"/>
    <property type="project" value="TreeGrafter"/>
</dbReference>
<evidence type="ECO:0000256" key="4">
    <source>
        <dbReference type="ARBA" id="ARBA00016014"/>
    </source>
</evidence>
<dbReference type="PANTHER" id="PTHR11138">
    <property type="entry name" value="METHIONYL-TRNA FORMYLTRANSFERASE"/>
    <property type="match status" value="1"/>
</dbReference>
<evidence type="ECO:0000313" key="12">
    <source>
        <dbReference type="Proteomes" id="UP001139408"/>
    </source>
</evidence>
<dbReference type="InterPro" id="IPR001555">
    <property type="entry name" value="GART_AS"/>
</dbReference>
<dbReference type="HAMAP" id="MF_00182">
    <property type="entry name" value="Formyl_trans"/>
    <property type="match status" value="1"/>
</dbReference>
<dbReference type="InterPro" id="IPR041711">
    <property type="entry name" value="Met-tRNA-FMT_N"/>
</dbReference>
<comment type="catalytic activity">
    <reaction evidence="7 8">
        <text>L-methionyl-tRNA(fMet) + (6R)-10-formyltetrahydrofolate = N-formyl-L-methionyl-tRNA(fMet) + (6S)-5,6,7,8-tetrahydrofolate + H(+)</text>
        <dbReference type="Rhea" id="RHEA:24380"/>
        <dbReference type="Rhea" id="RHEA-COMP:9952"/>
        <dbReference type="Rhea" id="RHEA-COMP:9953"/>
        <dbReference type="ChEBI" id="CHEBI:15378"/>
        <dbReference type="ChEBI" id="CHEBI:57453"/>
        <dbReference type="ChEBI" id="CHEBI:78530"/>
        <dbReference type="ChEBI" id="CHEBI:78844"/>
        <dbReference type="ChEBI" id="CHEBI:195366"/>
        <dbReference type="EC" id="2.1.2.9"/>
    </reaction>
</comment>
<evidence type="ECO:0000256" key="3">
    <source>
        <dbReference type="ARBA" id="ARBA00012261"/>
    </source>
</evidence>
<dbReference type="InterPro" id="IPR037022">
    <property type="entry name" value="Formyl_trans_C_sf"/>
</dbReference>
<dbReference type="CDD" id="cd08704">
    <property type="entry name" value="Met_tRNA_FMT_C"/>
    <property type="match status" value="1"/>
</dbReference>
<dbReference type="InterPro" id="IPR044135">
    <property type="entry name" value="Met-tRNA-FMT_C"/>
</dbReference>
<dbReference type="GO" id="GO:0004479">
    <property type="term" value="F:methionyl-tRNA formyltransferase activity"/>
    <property type="evidence" value="ECO:0007669"/>
    <property type="project" value="UniProtKB-UniRule"/>
</dbReference>
<evidence type="ECO:0000256" key="8">
    <source>
        <dbReference type="HAMAP-Rule" id="MF_00182"/>
    </source>
</evidence>
<dbReference type="Gene3D" id="3.10.25.10">
    <property type="entry name" value="Formyl transferase, C-terminal domain"/>
    <property type="match status" value="1"/>
</dbReference>
<accession>A0A9X2CBR6</accession>
<feature type="binding site" evidence="8">
    <location>
        <begin position="112"/>
        <end position="115"/>
    </location>
    <ligand>
        <name>(6S)-5,6,7,8-tetrahydrofolate</name>
        <dbReference type="ChEBI" id="CHEBI:57453"/>
    </ligand>
</feature>
<comment type="similarity">
    <text evidence="2 8">Belongs to the Fmt family.</text>
</comment>
<dbReference type="CDD" id="cd08646">
    <property type="entry name" value="FMT_core_Met-tRNA-FMT_N"/>
    <property type="match status" value="1"/>
</dbReference>
<dbReference type="InterPro" id="IPR011034">
    <property type="entry name" value="Formyl_transferase-like_C_sf"/>
</dbReference>
<evidence type="ECO:0000256" key="2">
    <source>
        <dbReference type="ARBA" id="ARBA00010699"/>
    </source>
</evidence>
<feature type="domain" description="Formyl transferase N-terminal" evidence="9">
    <location>
        <begin position="5"/>
        <end position="183"/>
    </location>
</feature>
<evidence type="ECO:0000256" key="5">
    <source>
        <dbReference type="ARBA" id="ARBA00022679"/>
    </source>
</evidence>
<protein>
    <recommendedName>
        <fullName evidence="4 8">Methionyl-tRNA formyltransferase</fullName>
        <ecNumber evidence="3 8">2.1.2.9</ecNumber>
    </recommendedName>
</protein>
<dbReference type="RefSeq" id="WP_188924705.1">
    <property type="nucleotide sequence ID" value="NZ_BMQI01000013.1"/>
</dbReference>
<dbReference type="InterPro" id="IPR005793">
    <property type="entry name" value="Formyl_trans_C"/>
</dbReference>
<gene>
    <name evidence="8 11" type="primary">fmt</name>
    <name evidence="11" type="ORF">L2749_07615</name>
</gene>
<keyword evidence="12" id="KW-1185">Reference proteome</keyword>
<name>A0A9X2CBR6_9GAMM</name>
<dbReference type="PANTHER" id="PTHR11138:SF5">
    <property type="entry name" value="METHIONYL-TRNA FORMYLTRANSFERASE, MITOCHONDRIAL"/>
    <property type="match status" value="1"/>
</dbReference>
<comment type="caution">
    <text evidence="11">The sequence shown here is derived from an EMBL/GenBank/DDBJ whole genome shotgun (WGS) entry which is preliminary data.</text>
</comment>
<dbReference type="SUPFAM" id="SSF50486">
    <property type="entry name" value="FMT C-terminal domain-like"/>
    <property type="match status" value="1"/>
</dbReference>
<evidence type="ECO:0000256" key="7">
    <source>
        <dbReference type="ARBA" id="ARBA00048558"/>
    </source>
</evidence>
<sequence length="318" mass="34757">MKPLKIIFAGTPDFAARHLQALINSEHDVIAVYTQPDRPAGRGKKLTASPVKALAQQHDINVFQPASLRNEDAQAELASLNADIMVVVAYGLILPKIVLNTPRLGCINVHGSILPRWRGAAPIQRALWAGDTETGVTIMQMDVGLDTGDMLLKTHLPIEANDTSASLYEKLAEQGPQALVEALIGLSKGNLKAQKQDEALANYAEKLSKEEARIDWHKSAKQLWQEIRAFNPWPVSYFEHQQSVIKVWQATYNAQTCSQAPGTVISATKQGIEVATADGTLIIETMQLPNKKPLNVADILNARSDWFAAGVCLNQEAN</sequence>
<organism evidence="11 12">
    <name type="scientific">Shewanella algicola</name>
    <dbReference type="NCBI Taxonomy" id="640633"/>
    <lineage>
        <taxon>Bacteria</taxon>
        <taxon>Pseudomonadati</taxon>
        <taxon>Pseudomonadota</taxon>
        <taxon>Gammaproteobacteria</taxon>
        <taxon>Alteromonadales</taxon>
        <taxon>Shewanellaceae</taxon>
        <taxon>Shewanella</taxon>
    </lineage>
</organism>
<dbReference type="FunFam" id="3.40.50.170:FF:000003">
    <property type="entry name" value="Methionyl-tRNA formyltransferase"/>
    <property type="match status" value="1"/>
</dbReference>
<feature type="domain" description="Formyl transferase C-terminal" evidence="10">
    <location>
        <begin position="206"/>
        <end position="302"/>
    </location>
</feature>
<dbReference type="AlphaFoldDB" id="A0A9X2CBR6"/>
<dbReference type="EMBL" id="JAKILJ010000013">
    <property type="protein sequence ID" value="MCL1105128.1"/>
    <property type="molecule type" value="Genomic_DNA"/>
</dbReference>
<dbReference type="Pfam" id="PF02911">
    <property type="entry name" value="Formyl_trans_C"/>
    <property type="match status" value="1"/>
</dbReference>
<evidence type="ECO:0000259" key="9">
    <source>
        <dbReference type="Pfam" id="PF00551"/>
    </source>
</evidence>
<evidence type="ECO:0000259" key="10">
    <source>
        <dbReference type="Pfam" id="PF02911"/>
    </source>
</evidence>
<dbReference type="Gene3D" id="3.40.50.170">
    <property type="entry name" value="Formyl transferase, N-terminal domain"/>
    <property type="match status" value="1"/>
</dbReference>
<dbReference type="NCBIfam" id="TIGR00460">
    <property type="entry name" value="fmt"/>
    <property type="match status" value="1"/>
</dbReference>
<evidence type="ECO:0000256" key="1">
    <source>
        <dbReference type="ARBA" id="ARBA00002606"/>
    </source>
</evidence>